<dbReference type="GeneID" id="14871928"/>
<evidence type="ECO:0000259" key="4">
    <source>
        <dbReference type="PROSITE" id="PS51339"/>
    </source>
</evidence>
<evidence type="ECO:0000313" key="6">
    <source>
        <dbReference type="Proteomes" id="UP000007797"/>
    </source>
</evidence>
<sequence length="1094" mass="122276">MSEDDLFINDDDSPVLGDSTNRPQPSVVENTHFILLPGEILLLSSPNVVLLCVGSNEDHRIGTLYQTNFQLFFVEDSKKEISMSLPNGLVMEIKKLKGQVTVKYKDPNAAASAADKLQSNDGATTSTSNTILSSSTSTSTSTSTTTTNNQIETIPKSTSNSISLSDVNGISEKALILEIRSKDFNIIRICLPTNEKGLEAYNILCRMSFIDNPCSFFAQSFSPFKPTLPINGWTIYDPIEEYIRQGLLNSDGQPGEWRLTKINSKYELCSTYPQHVVIPFSISDYIIQKSAEFRGKSRFPVCTWRHKYTRASLSRSSQPISLSGKNTRCEEDELLIQGIRKSTPLSNVSTNPVQTTPTTPTSTSTTQPISGSTSTSSSSLNPNSSSQGVPLVIFDVRPKSTVASTFKNSAVEDMNNYSNCILDYGGLPNIHELRESSNKLFKTIRNWDDKKSWHDVNTSSWLNQVGKLLSASKKILTYLHNDGSSVLIHCTDGWDRTCQLMSLVQLLADPYYRTIKGFIVLICKEWLSFGHKFMTRTGSLSSLSAKQTSPVFLQFIDCVWQLLRQFPTSFEFTDQFLHLLLHHVNSNLFGTFLYDSDRDRTIQKIQQETISLWSFLLNCVKEGNMFLNNLYVSTTEEIVQQNTSLLMNEETNLEMDGEVNTTTTTTTTPTTIPFIVRKGYDSANVLFPNILGVQLWTDYYLKWRIPQKLTRKPYALIDRALGIHGFNGDLLHISKKKKQSRRLSKYHSSSVSAATSSASAAKSLSSDNLLRSQSTLSEKRKKKKKRENQTDGGSNIDINHSTPRLTIIQPIVETNPTITTTDVNEELTIVDLDNNNNNVNNGNIEILEESTLLSSMIKPIVLEEQRVGQLRRHSTSNSSPIFAAVVFKESDSPNLKAIEQQKNVQVPPPEQLEPSIEQVQDPLLVQQESNNTSTTTTTTTTTVSNEKQRRKEKKARKERERQERRERKERKRLEKKEKEVEKEKKAPIITVVLSNNKKSKPINGASTMPIRGSKSRISIFSISSSPPPPLQQGAQPLSPTMLSPIQSPSTDAMANNDSAAAPAVQHQPISEPPPKNSFSRMFKTLAIRGQKSSS</sequence>
<feature type="region of interest" description="Disordered" evidence="3">
    <location>
        <begin position="113"/>
        <end position="152"/>
    </location>
</feature>
<feature type="compositionally biased region" description="Low complexity" evidence="3">
    <location>
        <begin position="929"/>
        <end position="945"/>
    </location>
</feature>
<feature type="compositionally biased region" description="Acidic residues" evidence="3">
    <location>
        <begin position="1"/>
        <end position="13"/>
    </location>
</feature>
<dbReference type="AlphaFoldDB" id="F4PX85"/>
<keyword evidence="6" id="KW-1185">Reference proteome</keyword>
<dbReference type="KEGG" id="dfa:DFA_06991"/>
<feature type="region of interest" description="Disordered" evidence="3">
    <location>
        <begin position="764"/>
        <end position="800"/>
    </location>
</feature>
<evidence type="ECO:0000256" key="2">
    <source>
        <dbReference type="PIRSR" id="PIRSR630564-2"/>
    </source>
</evidence>
<dbReference type="PANTHER" id="PTHR10807:SF112">
    <property type="entry name" value="MYOTUBULARIN-RELATED PROTEIN DDB_G0290005"/>
    <property type="match status" value="1"/>
</dbReference>
<feature type="domain" description="Myotubularin phosphatase" evidence="4">
    <location>
        <begin position="232"/>
        <end position="700"/>
    </location>
</feature>
<feature type="compositionally biased region" description="Low complexity" evidence="3">
    <location>
        <begin position="349"/>
        <end position="386"/>
    </location>
</feature>
<dbReference type="SMART" id="SM00404">
    <property type="entry name" value="PTPc_motif"/>
    <property type="match status" value="1"/>
</dbReference>
<dbReference type="STRING" id="1054147.F4PX85"/>
<dbReference type="InterPro" id="IPR010569">
    <property type="entry name" value="Myotubularin-like_Pase_dom"/>
</dbReference>
<dbReference type="InterPro" id="IPR029021">
    <property type="entry name" value="Prot-tyrosine_phosphatase-like"/>
</dbReference>
<feature type="region of interest" description="Disordered" evidence="3">
    <location>
        <begin position="1"/>
        <end position="23"/>
    </location>
</feature>
<dbReference type="GO" id="GO:0046856">
    <property type="term" value="P:phosphatidylinositol dephosphorylation"/>
    <property type="evidence" value="ECO:0007669"/>
    <property type="project" value="TreeGrafter"/>
</dbReference>
<name>F4PX85_CACFS</name>
<evidence type="ECO:0000313" key="5">
    <source>
        <dbReference type="EMBL" id="EGG19888.1"/>
    </source>
</evidence>
<gene>
    <name evidence="5" type="ORF">DFA_06991</name>
</gene>
<proteinExistence type="predicted"/>
<dbReference type="InterPro" id="IPR030564">
    <property type="entry name" value="Myotubularin"/>
</dbReference>
<feature type="compositionally biased region" description="Polar residues" evidence="3">
    <location>
        <begin position="790"/>
        <end position="800"/>
    </location>
</feature>
<organism evidence="5 6">
    <name type="scientific">Cavenderia fasciculata</name>
    <name type="common">Slime mold</name>
    <name type="synonym">Dictyostelium fasciculatum</name>
    <dbReference type="NCBI Taxonomy" id="261658"/>
    <lineage>
        <taxon>Eukaryota</taxon>
        <taxon>Amoebozoa</taxon>
        <taxon>Evosea</taxon>
        <taxon>Eumycetozoa</taxon>
        <taxon>Dictyostelia</taxon>
        <taxon>Acytosteliales</taxon>
        <taxon>Cavenderiaceae</taxon>
        <taxon>Cavenderia</taxon>
    </lineage>
</organism>
<dbReference type="SUPFAM" id="SSF50729">
    <property type="entry name" value="PH domain-like"/>
    <property type="match status" value="1"/>
</dbReference>
<evidence type="ECO:0000256" key="3">
    <source>
        <dbReference type="SAM" id="MobiDB-lite"/>
    </source>
</evidence>
<feature type="binding site" evidence="2">
    <location>
        <begin position="429"/>
        <end position="430"/>
    </location>
    <ligand>
        <name>substrate</name>
    </ligand>
</feature>
<dbReference type="SUPFAM" id="SSF52799">
    <property type="entry name" value="(Phosphotyrosine protein) phosphatases II"/>
    <property type="match status" value="1"/>
</dbReference>
<dbReference type="EMBL" id="GL883013">
    <property type="protein sequence ID" value="EGG19888.1"/>
    <property type="molecule type" value="Genomic_DNA"/>
</dbReference>
<dbReference type="Proteomes" id="UP000007797">
    <property type="component" value="Unassembled WGS sequence"/>
</dbReference>
<dbReference type="GO" id="GO:0016020">
    <property type="term" value="C:membrane"/>
    <property type="evidence" value="ECO:0007669"/>
    <property type="project" value="TreeGrafter"/>
</dbReference>
<dbReference type="PANTHER" id="PTHR10807">
    <property type="entry name" value="MYOTUBULARIN-RELATED"/>
    <property type="match status" value="1"/>
</dbReference>
<dbReference type="OrthoDB" id="271628at2759"/>
<feature type="region of interest" description="Disordered" evidence="3">
    <location>
        <begin position="1019"/>
        <end position="1078"/>
    </location>
</feature>
<dbReference type="Pfam" id="PF06602">
    <property type="entry name" value="Myotub-related"/>
    <property type="match status" value="1"/>
</dbReference>
<dbReference type="GO" id="GO:0005737">
    <property type="term" value="C:cytoplasm"/>
    <property type="evidence" value="ECO:0007669"/>
    <property type="project" value="TreeGrafter"/>
</dbReference>
<feature type="region of interest" description="Disordered" evidence="3">
    <location>
        <begin position="345"/>
        <end position="386"/>
    </location>
</feature>
<dbReference type="OMA" id="WDDKKSW"/>
<evidence type="ECO:0000256" key="1">
    <source>
        <dbReference type="PIRSR" id="PIRSR630564-1"/>
    </source>
</evidence>
<dbReference type="GO" id="GO:0004438">
    <property type="term" value="F:phosphatidylinositol-3-phosphate phosphatase activity"/>
    <property type="evidence" value="ECO:0007669"/>
    <property type="project" value="TreeGrafter"/>
</dbReference>
<dbReference type="PROSITE" id="PS51339">
    <property type="entry name" value="PPASE_MYOTUBULARIN"/>
    <property type="match status" value="1"/>
</dbReference>
<dbReference type="InterPro" id="IPR003595">
    <property type="entry name" value="Tyr_Pase_cat"/>
</dbReference>
<accession>F4PX85</accession>
<feature type="compositionally biased region" description="Low complexity" evidence="3">
    <location>
        <begin position="1051"/>
        <end position="1063"/>
    </location>
</feature>
<feature type="compositionally biased region" description="Basic and acidic residues" evidence="3">
    <location>
        <begin position="955"/>
        <end position="983"/>
    </location>
</feature>
<protein>
    <submittedName>
        <fullName evidence="5">Myotubularin-related protein</fullName>
    </submittedName>
</protein>
<feature type="compositionally biased region" description="Polar residues" evidence="3">
    <location>
        <begin position="767"/>
        <end position="776"/>
    </location>
</feature>
<feature type="active site" description="Phosphocysteine intermediate" evidence="1">
    <location>
        <position position="490"/>
    </location>
</feature>
<feature type="binding site" evidence="2">
    <location>
        <begin position="490"/>
        <end position="496"/>
    </location>
    <ligand>
        <name>substrate</name>
    </ligand>
</feature>
<feature type="compositionally biased region" description="Polar residues" evidence="3">
    <location>
        <begin position="1040"/>
        <end position="1050"/>
    </location>
</feature>
<feature type="region of interest" description="Disordered" evidence="3">
    <location>
        <begin position="926"/>
        <end position="983"/>
    </location>
</feature>
<reference evidence="6" key="1">
    <citation type="journal article" date="2011" name="Genome Res.">
        <title>Phylogeny-wide analysis of social amoeba genomes highlights ancient origins for complex intercellular communication.</title>
        <authorList>
            <person name="Heidel A.J."/>
            <person name="Lawal H.M."/>
            <person name="Felder M."/>
            <person name="Schilde C."/>
            <person name="Helps N.R."/>
            <person name="Tunggal B."/>
            <person name="Rivero F."/>
            <person name="John U."/>
            <person name="Schleicher M."/>
            <person name="Eichinger L."/>
            <person name="Platzer M."/>
            <person name="Noegel A.A."/>
            <person name="Schaap P."/>
            <person name="Gloeckner G."/>
        </authorList>
    </citation>
    <scope>NUCLEOTIDE SEQUENCE [LARGE SCALE GENOMIC DNA]</scope>
    <source>
        <strain evidence="6">SH3</strain>
    </source>
</reference>
<dbReference type="RefSeq" id="XP_004366871.1">
    <property type="nucleotide sequence ID" value="XM_004366814.1"/>
</dbReference>
<feature type="compositionally biased region" description="Low complexity" evidence="3">
    <location>
        <begin position="124"/>
        <end position="149"/>
    </location>
</feature>